<dbReference type="AlphaFoldDB" id="A0A927MVX7"/>
<evidence type="ECO:0008006" key="3">
    <source>
        <dbReference type="Google" id="ProtNLM"/>
    </source>
</evidence>
<organism evidence="1 2">
    <name type="scientific">Actinopolymorpha pittospori</name>
    <dbReference type="NCBI Taxonomy" id="648752"/>
    <lineage>
        <taxon>Bacteria</taxon>
        <taxon>Bacillati</taxon>
        <taxon>Actinomycetota</taxon>
        <taxon>Actinomycetes</taxon>
        <taxon>Propionibacteriales</taxon>
        <taxon>Actinopolymorphaceae</taxon>
        <taxon>Actinopolymorpha</taxon>
    </lineage>
</organism>
<dbReference type="EMBL" id="JADBEM010000001">
    <property type="protein sequence ID" value="MBE1606248.1"/>
    <property type="molecule type" value="Genomic_DNA"/>
</dbReference>
<evidence type="ECO:0000313" key="2">
    <source>
        <dbReference type="Proteomes" id="UP000638648"/>
    </source>
</evidence>
<protein>
    <recommendedName>
        <fullName evidence="3">Head-to-tail stopper</fullName>
    </recommendedName>
</protein>
<dbReference type="Proteomes" id="UP000638648">
    <property type="component" value="Unassembled WGS sequence"/>
</dbReference>
<dbReference type="RefSeq" id="WP_192750410.1">
    <property type="nucleotide sequence ID" value="NZ_BAABJL010000011.1"/>
</dbReference>
<proteinExistence type="predicted"/>
<keyword evidence="2" id="KW-1185">Reference proteome</keyword>
<evidence type="ECO:0000313" key="1">
    <source>
        <dbReference type="EMBL" id="MBE1606248.1"/>
    </source>
</evidence>
<sequence length="97" mass="10395">MSLRNLPDEVTILRASGTDAYGNPGASWESPSTSTVRGFQVRRDQLLLPPDADVQLGDRVRVNGVTYAVEGEPNLVRSMRAAVLVTVGLARLEVTSG</sequence>
<name>A0A927MVX7_9ACTN</name>
<gene>
    <name evidence="1" type="ORF">HEB94_003096</name>
</gene>
<accession>A0A927MVX7</accession>
<reference evidence="1" key="1">
    <citation type="submission" date="2020-10" db="EMBL/GenBank/DDBJ databases">
        <title>Sequencing the genomes of 1000 actinobacteria strains.</title>
        <authorList>
            <person name="Klenk H.-P."/>
        </authorList>
    </citation>
    <scope>NUCLEOTIDE SEQUENCE</scope>
    <source>
        <strain evidence="1">DSM 45354</strain>
    </source>
</reference>
<comment type="caution">
    <text evidence="1">The sequence shown here is derived from an EMBL/GenBank/DDBJ whole genome shotgun (WGS) entry which is preliminary data.</text>
</comment>